<keyword evidence="3" id="KW-1185">Reference proteome</keyword>
<dbReference type="STRING" id="225345.CLCHR_30570"/>
<dbReference type="Pfam" id="PF00561">
    <property type="entry name" value="Abhydrolase_1"/>
    <property type="match status" value="1"/>
</dbReference>
<dbReference type="GO" id="GO:0016787">
    <property type="term" value="F:hydrolase activity"/>
    <property type="evidence" value="ECO:0007669"/>
    <property type="project" value="UniProtKB-KW"/>
</dbReference>
<organism evidence="2 3">
    <name type="scientific">Clostridium chromiireducens</name>
    <dbReference type="NCBI Taxonomy" id="225345"/>
    <lineage>
        <taxon>Bacteria</taxon>
        <taxon>Bacillati</taxon>
        <taxon>Bacillota</taxon>
        <taxon>Clostridia</taxon>
        <taxon>Eubacteriales</taxon>
        <taxon>Clostridiaceae</taxon>
        <taxon>Clostridium</taxon>
    </lineage>
</organism>
<evidence type="ECO:0000313" key="2">
    <source>
        <dbReference type="EMBL" id="OPJ60292.1"/>
    </source>
</evidence>
<evidence type="ECO:0000259" key="1">
    <source>
        <dbReference type="Pfam" id="PF00561"/>
    </source>
</evidence>
<dbReference type="OrthoDB" id="358525at2"/>
<comment type="caution">
    <text evidence="2">The sequence shown here is derived from an EMBL/GenBank/DDBJ whole genome shotgun (WGS) entry which is preliminary data.</text>
</comment>
<sequence length="233" mass="27258">MNIINTRRMEIENIPAILWGKPSDKIYIFVHGKMSSKESAYGFAEIAVERGYQVLSFDLPEHGEREDKNYKCNVWNGVHDVEIIGTYAQQNWKEINLFGCSLGAYFSLLAYKNFPVKKCLFQSPIVDMEHLINKMFKWFNVTEELLKEKGEIFTPIDTLSWDYYCYVKKHPIDKWNIPTEIIYGTKDNLQNRATIDSFAKKFSSNLTASLGSEHDFHTKEQSQDVAQWLRKYI</sequence>
<name>A0A1V4IJU4_9CLOT</name>
<dbReference type="SUPFAM" id="SSF53474">
    <property type="entry name" value="alpha/beta-Hydrolases"/>
    <property type="match status" value="1"/>
</dbReference>
<accession>A0A1V4IJU4</accession>
<feature type="domain" description="AB hydrolase-1" evidence="1">
    <location>
        <begin position="28"/>
        <end position="141"/>
    </location>
</feature>
<dbReference type="EMBL" id="MZGT01000041">
    <property type="protein sequence ID" value="OPJ60292.1"/>
    <property type="molecule type" value="Genomic_DNA"/>
</dbReference>
<gene>
    <name evidence="2" type="ORF">CLCHR_30570</name>
</gene>
<dbReference type="InterPro" id="IPR000073">
    <property type="entry name" value="AB_hydrolase_1"/>
</dbReference>
<dbReference type="AlphaFoldDB" id="A0A1V4IJU4"/>
<dbReference type="InterPro" id="IPR029058">
    <property type="entry name" value="AB_hydrolase_fold"/>
</dbReference>
<dbReference type="RefSeq" id="WP_079440674.1">
    <property type="nucleotide sequence ID" value="NZ_MZGT01000041.1"/>
</dbReference>
<dbReference type="Gene3D" id="3.40.50.1820">
    <property type="entry name" value="alpha/beta hydrolase"/>
    <property type="match status" value="1"/>
</dbReference>
<reference evidence="2 3" key="1">
    <citation type="submission" date="2017-03" db="EMBL/GenBank/DDBJ databases">
        <title>Genome sequence of Clostridium chromiireducens DSM 23318.</title>
        <authorList>
            <person name="Poehlein A."/>
            <person name="Daniel R."/>
        </authorList>
    </citation>
    <scope>NUCLEOTIDE SEQUENCE [LARGE SCALE GENOMIC DNA]</scope>
    <source>
        <strain evidence="2 3">DSM 23318</strain>
    </source>
</reference>
<evidence type="ECO:0000313" key="3">
    <source>
        <dbReference type="Proteomes" id="UP000191056"/>
    </source>
</evidence>
<dbReference type="Proteomes" id="UP000191056">
    <property type="component" value="Unassembled WGS sequence"/>
</dbReference>
<keyword evidence="2" id="KW-0378">Hydrolase</keyword>
<proteinExistence type="predicted"/>
<protein>
    <submittedName>
        <fullName evidence="2">Alpha/beta hydrolase family protein</fullName>
    </submittedName>
</protein>